<dbReference type="InterPro" id="IPR036291">
    <property type="entry name" value="NAD(P)-bd_dom_sf"/>
</dbReference>
<protein>
    <submittedName>
        <fullName evidence="4">Uncharacterized conserved protein YbjT, contains NAD(P)-binding and DUF2867 domains</fullName>
    </submittedName>
</protein>
<dbReference type="PANTHER" id="PTHR42748:SF7">
    <property type="entry name" value="NMRA LIKE REDOX SENSOR 1-RELATED"/>
    <property type="match status" value="1"/>
</dbReference>
<dbReference type="InterPro" id="IPR008030">
    <property type="entry name" value="NmrA-like"/>
</dbReference>
<organism evidence="4 5">
    <name type="scientific">Bauldia litoralis</name>
    <dbReference type="NCBI Taxonomy" id="665467"/>
    <lineage>
        <taxon>Bacteria</taxon>
        <taxon>Pseudomonadati</taxon>
        <taxon>Pseudomonadota</taxon>
        <taxon>Alphaproteobacteria</taxon>
        <taxon>Hyphomicrobiales</taxon>
        <taxon>Kaistiaceae</taxon>
        <taxon>Bauldia</taxon>
    </lineage>
</organism>
<evidence type="ECO:0000256" key="2">
    <source>
        <dbReference type="ARBA" id="ARBA00022857"/>
    </source>
</evidence>
<accession>A0A1G6A1H0</accession>
<keyword evidence="5" id="KW-1185">Reference proteome</keyword>
<dbReference type="RefSeq" id="WP_090874222.1">
    <property type="nucleotide sequence ID" value="NZ_FMXQ01000001.1"/>
</dbReference>
<evidence type="ECO:0000259" key="3">
    <source>
        <dbReference type="Pfam" id="PF05368"/>
    </source>
</evidence>
<evidence type="ECO:0000256" key="1">
    <source>
        <dbReference type="ARBA" id="ARBA00006328"/>
    </source>
</evidence>
<dbReference type="Pfam" id="PF05368">
    <property type="entry name" value="NmrA"/>
    <property type="match status" value="1"/>
</dbReference>
<gene>
    <name evidence="4" type="ORF">SAMN02982931_00051</name>
</gene>
<dbReference type="CDD" id="cd05251">
    <property type="entry name" value="NmrA_like_SDR_a"/>
    <property type="match status" value="1"/>
</dbReference>
<dbReference type="Gene3D" id="3.90.25.10">
    <property type="entry name" value="UDP-galactose 4-epimerase, domain 1"/>
    <property type="match status" value="1"/>
</dbReference>
<feature type="domain" description="NmrA-like" evidence="3">
    <location>
        <begin position="6"/>
        <end position="264"/>
    </location>
</feature>
<dbReference type="SUPFAM" id="SSF51735">
    <property type="entry name" value="NAD(P)-binding Rossmann-fold domains"/>
    <property type="match status" value="1"/>
</dbReference>
<evidence type="ECO:0000313" key="5">
    <source>
        <dbReference type="Proteomes" id="UP000199071"/>
    </source>
</evidence>
<proteinExistence type="inferred from homology"/>
<dbReference type="OrthoDB" id="9794300at2"/>
<dbReference type="AlphaFoldDB" id="A0A1G6A1H0"/>
<dbReference type="STRING" id="665467.SAMN02982931_00051"/>
<dbReference type="Gene3D" id="3.40.50.720">
    <property type="entry name" value="NAD(P)-binding Rossmann-like Domain"/>
    <property type="match status" value="1"/>
</dbReference>
<dbReference type="Proteomes" id="UP000199071">
    <property type="component" value="Unassembled WGS sequence"/>
</dbReference>
<evidence type="ECO:0000313" key="4">
    <source>
        <dbReference type="EMBL" id="SDB02291.1"/>
    </source>
</evidence>
<reference evidence="4 5" key="1">
    <citation type="submission" date="2016-10" db="EMBL/GenBank/DDBJ databases">
        <authorList>
            <person name="de Groot N.N."/>
        </authorList>
    </citation>
    <scope>NUCLEOTIDE SEQUENCE [LARGE SCALE GENOMIC DNA]</scope>
    <source>
        <strain evidence="4 5">ATCC 35022</strain>
    </source>
</reference>
<name>A0A1G6A1H0_9HYPH</name>
<comment type="similarity">
    <text evidence="1">Belongs to the NmrA-type oxidoreductase family.</text>
</comment>
<keyword evidence="2" id="KW-0521">NADP</keyword>
<dbReference type="InterPro" id="IPR051164">
    <property type="entry name" value="NmrA-like_oxidored"/>
</dbReference>
<sequence>MTSQLTVFVTGATGQQGGAVARALLTRGHKVRALTRNPAGDAARALAAAGVDVREGDFNDPATLTAAATGVDTAFLMSTSFEVGSAGEATQGKAAVDALKAAGVGHVVFSSVASADKQTGIPHFESKYAVEQHLAASGLDYTISAPVWFMDNLVAAWMVDALRDGNVAIALDKTKPLQQVAVEDIGAFVATLVEKREAVFGKRYDIAGDELTGDQLTEALSAATGRAFNYFDVPLDMVRQQSEDFAIMFEWFGKVGYSADIDALRRDFPEVKWHRFADWAKAYDWSVLGKDATKAA</sequence>
<dbReference type="PANTHER" id="PTHR42748">
    <property type="entry name" value="NITROGEN METABOLITE REPRESSION PROTEIN NMRA FAMILY MEMBER"/>
    <property type="match status" value="1"/>
</dbReference>
<dbReference type="EMBL" id="FMXQ01000001">
    <property type="protein sequence ID" value="SDB02291.1"/>
    <property type="molecule type" value="Genomic_DNA"/>
</dbReference>